<accession>A0A6G1GBR1</accession>
<dbReference type="InterPro" id="IPR021838">
    <property type="entry name" value="DUF3431"/>
</dbReference>
<dbReference type="Proteomes" id="UP000504638">
    <property type="component" value="Unplaced"/>
</dbReference>
<dbReference type="GeneID" id="54421131"/>
<reference evidence="1 3" key="1">
    <citation type="submission" date="2020-01" db="EMBL/GenBank/DDBJ databases">
        <authorList>
            <consortium name="DOE Joint Genome Institute"/>
            <person name="Haridas S."/>
            <person name="Albert R."/>
            <person name="Binder M."/>
            <person name="Bloem J."/>
            <person name="Labutti K."/>
            <person name="Salamov A."/>
            <person name="Andreopoulos B."/>
            <person name="Baker S.E."/>
            <person name="Barry K."/>
            <person name="Bills G."/>
            <person name="Bluhm B.H."/>
            <person name="Cannon C."/>
            <person name="Castanera R."/>
            <person name="Culley D.E."/>
            <person name="Daum C."/>
            <person name="Ezra D."/>
            <person name="Gonzalez J.B."/>
            <person name="Henrissat B."/>
            <person name="Kuo A."/>
            <person name="Liang C."/>
            <person name="Lipzen A."/>
            <person name="Lutzoni F."/>
            <person name="Magnuson J."/>
            <person name="Mondo S."/>
            <person name="Nolan M."/>
            <person name="Ohm R."/>
            <person name="Pangilinan J."/>
            <person name="Park H.-J."/>
            <person name="Ramirez L."/>
            <person name="Alfaro M."/>
            <person name="Sun H."/>
            <person name="Tritt A."/>
            <person name="Yoshinaga Y."/>
            <person name="Zwiers L.-H."/>
            <person name="Turgeon B.G."/>
            <person name="Goodwin S.B."/>
            <person name="Spatafora J.W."/>
            <person name="Crous P.W."/>
            <person name="Grigoriev I.V."/>
        </authorList>
    </citation>
    <scope>NUCLEOTIDE SEQUENCE</scope>
    <source>
        <strain evidence="1 3">CBS 781.70</strain>
    </source>
</reference>
<gene>
    <name evidence="1 3" type="ORF">P152DRAFT_464357</name>
</gene>
<dbReference type="OrthoDB" id="426718at2759"/>
<evidence type="ECO:0000313" key="1">
    <source>
        <dbReference type="EMBL" id="KAF1815527.1"/>
    </source>
</evidence>
<name>A0A6G1GBR1_9PEZI</name>
<evidence type="ECO:0000313" key="3">
    <source>
        <dbReference type="RefSeq" id="XP_033537158.1"/>
    </source>
</evidence>
<dbReference type="Pfam" id="PF11913">
    <property type="entry name" value="DUF3431"/>
    <property type="match status" value="1"/>
</dbReference>
<reference evidence="3" key="2">
    <citation type="submission" date="2020-04" db="EMBL/GenBank/DDBJ databases">
        <authorList>
            <consortium name="NCBI Genome Project"/>
        </authorList>
    </citation>
    <scope>NUCLEOTIDE SEQUENCE</scope>
    <source>
        <strain evidence="3">CBS 781.70</strain>
    </source>
</reference>
<reference evidence="3" key="3">
    <citation type="submission" date="2025-04" db="UniProtKB">
        <authorList>
            <consortium name="RefSeq"/>
        </authorList>
    </citation>
    <scope>IDENTIFICATION</scope>
    <source>
        <strain evidence="3">CBS 781.70</strain>
    </source>
</reference>
<protein>
    <submittedName>
        <fullName evidence="1 3">Uncharacterized protein</fullName>
    </submittedName>
</protein>
<sequence>MWSLPSLESQPAPDREALGQPDSMVLVIPRLKKENTTWLDDLPHPVSTAIYVADDLSAPLHPPKNKGNEAMIYLTYIIDHYDTLPAVILFLHNHRTAWHNNDLLNHDIAESLRRLNYHRLARSHGYMNLRCHWDPGCPAWLHPGATAEVPDRKEELFIARAFSELFPLTDIPQTLAQPCCSQMAVTREVIQRTPRGRWIFFRDWLLRTSIRDSMSGRIWEYLWQVVFAGESEVCPAMHACYCDGYGVCFEDDEEFGRWFEVRWRMQGLERELAGWFRENREVWEGGMNGAVTRWEDLEFPAESRERWLKDEVGRLRNELGSGRRVALERGMDPRIRAEVSGREYKAGDGF</sequence>
<dbReference type="PANTHER" id="PTHR37490:SF3">
    <property type="entry name" value="DUF3431 DOMAIN CONTAINING PROTEIN"/>
    <property type="match status" value="1"/>
</dbReference>
<dbReference type="EMBL" id="ML975151">
    <property type="protein sequence ID" value="KAF1815527.1"/>
    <property type="molecule type" value="Genomic_DNA"/>
</dbReference>
<dbReference type="PANTHER" id="PTHR37490">
    <property type="entry name" value="EXPRESSED PROTEIN"/>
    <property type="match status" value="1"/>
</dbReference>
<evidence type="ECO:0000313" key="2">
    <source>
        <dbReference type="Proteomes" id="UP000504638"/>
    </source>
</evidence>
<keyword evidence="2" id="KW-1185">Reference proteome</keyword>
<dbReference type="AlphaFoldDB" id="A0A6G1GBR1"/>
<organism evidence="1">
    <name type="scientific">Eremomyces bilateralis CBS 781.70</name>
    <dbReference type="NCBI Taxonomy" id="1392243"/>
    <lineage>
        <taxon>Eukaryota</taxon>
        <taxon>Fungi</taxon>
        <taxon>Dikarya</taxon>
        <taxon>Ascomycota</taxon>
        <taxon>Pezizomycotina</taxon>
        <taxon>Dothideomycetes</taxon>
        <taxon>Dothideomycetes incertae sedis</taxon>
        <taxon>Eremomycetales</taxon>
        <taxon>Eremomycetaceae</taxon>
        <taxon>Eremomyces</taxon>
    </lineage>
</organism>
<dbReference type="RefSeq" id="XP_033537158.1">
    <property type="nucleotide sequence ID" value="XM_033680561.1"/>
</dbReference>
<proteinExistence type="predicted"/>